<evidence type="ECO:0000313" key="2">
    <source>
        <dbReference type="EMBL" id="MFC4010246.1"/>
    </source>
</evidence>
<organism evidence="2 3">
    <name type="scientific">Nonomuraea purpurea</name>
    <dbReference type="NCBI Taxonomy" id="1849276"/>
    <lineage>
        <taxon>Bacteria</taxon>
        <taxon>Bacillati</taxon>
        <taxon>Actinomycetota</taxon>
        <taxon>Actinomycetes</taxon>
        <taxon>Streptosporangiales</taxon>
        <taxon>Streptosporangiaceae</taxon>
        <taxon>Nonomuraea</taxon>
    </lineage>
</organism>
<dbReference type="RefSeq" id="WP_379530269.1">
    <property type="nucleotide sequence ID" value="NZ_JBHSBI010000012.1"/>
</dbReference>
<keyword evidence="3" id="KW-1185">Reference proteome</keyword>
<sequence length="88" mass="9045">MSELPGETGDERVDAIVADLGRLGELPVSAHVAVFDEAFAGLESTLSHAVDDPSAAEGDRGVVQHDQSVAGPDQKSAPEHAAQAMGRP</sequence>
<feature type="region of interest" description="Disordered" evidence="1">
    <location>
        <begin position="50"/>
        <end position="88"/>
    </location>
</feature>
<name>A0ABV8G8B3_9ACTN</name>
<proteinExistence type="predicted"/>
<protein>
    <submittedName>
        <fullName evidence="2">Uncharacterized protein</fullName>
    </submittedName>
</protein>
<dbReference type="EMBL" id="JBHSBI010000012">
    <property type="protein sequence ID" value="MFC4010246.1"/>
    <property type="molecule type" value="Genomic_DNA"/>
</dbReference>
<reference evidence="3" key="1">
    <citation type="journal article" date="2019" name="Int. J. Syst. Evol. Microbiol.">
        <title>The Global Catalogue of Microorganisms (GCM) 10K type strain sequencing project: providing services to taxonomists for standard genome sequencing and annotation.</title>
        <authorList>
            <consortium name="The Broad Institute Genomics Platform"/>
            <consortium name="The Broad Institute Genome Sequencing Center for Infectious Disease"/>
            <person name="Wu L."/>
            <person name="Ma J."/>
        </authorList>
    </citation>
    <scope>NUCLEOTIDE SEQUENCE [LARGE SCALE GENOMIC DNA]</scope>
    <source>
        <strain evidence="3">TBRC 1276</strain>
    </source>
</reference>
<dbReference type="Proteomes" id="UP001595851">
    <property type="component" value="Unassembled WGS sequence"/>
</dbReference>
<comment type="caution">
    <text evidence="2">The sequence shown here is derived from an EMBL/GenBank/DDBJ whole genome shotgun (WGS) entry which is preliminary data.</text>
</comment>
<gene>
    <name evidence="2" type="ORF">ACFOY2_23670</name>
</gene>
<evidence type="ECO:0000256" key="1">
    <source>
        <dbReference type="SAM" id="MobiDB-lite"/>
    </source>
</evidence>
<evidence type="ECO:0000313" key="3">
    <source>
        <dbReference type="Proteomes" id="UP001595851"/>
    </source>
</evidence>
<accession>A0ABV8G8B3</accession>